<dbReference type="InterPro" id="IPR036396">
    <property type="entry name" value="Cyt_P450_sf"/>
</dbReference>
<accession>A0ABP4JEZ9</accession>
<dbReference type="Proteomes" id="UP001501266">
    <property type="component" value="Unassembled WGS sequence"/>
</dbReference>
<evidence type="ECO:0000313" key="3">
    <source>
        <dbReference type="EMBL" id="GAA1420268.1"/>
    </source>
</evidence>
<dbReference type="PRINTS" id="PR00359">
    <property type="entry name" value="BP450"/>
</dbReference>
<dbReference type="InterPro" id="IPR002397">
    <property type="entry name" value="Cyt_P450_B"/>
</dbReference>
<keyword evidence="4" id="KW-1185">Reference proteome</keyword>
<dbReference type="PANTHER" id="PTHR46696:SF1">
    <property type="entry name" value="CYTOCHROME P450 YJIB-RELATED"/>
    <property type="match status" value="1"/>
</dbReference>
<evidence type="ECO:0000256" key="2">
    <source>
        <dbReference type="RuleBase" id="RU000461"/>
    </source>
</evidence>
<gene>
    <name evidence="3" type="ORF">GCM10009640_09350</name>
</gene>
<dbReference type="InterPro" id="IPR001128">
    <property type="entry name" value="Cyt_P450"/>
</dbReference>
<dbReference type="PANTHER" id="PTHR46696">
    <property type="entry name" value="P450, PUTATIVE (EUROFUNG)-RELATED"/>
    <property type="match status" value="1"/>
</dbReference>
<sequence>MTIADVKDAPVDDVDPQELMRDPYAAYERWRSLGPVVHVPRISRFLLTSPSAIRTAEQDADTFTARQEVSTMVRALGGRPMLRKDDPEHAVEREAINPALRPRRIGADWQPRFERIVAERLDRLAEVPDDEVDLNRDFAAPVASRCLIEMLGFSDVTDEEMARWSTSLIAGIGNILDDDDIWRRAERTVTEVQERLDELLPRLRTAPDSSITSHLLHAGLPEEAVRTNVMLTISGGMNEPQHMITGMVWALDRHPAQRDRLIESQTGWAEAFEETVRWISPIGMLPRESTVETHVEGFRIPAGSNVGLLLASANRHVDLIDRPDEYDTSRGSRGHLGFGSGSHLCAGRWAAKSIVGDVALPRLYQRFPKLRVDDSRSTVWDGWVFRGITSLPVAR</sequence>
<keyword evidence="2" id="KW-0408">Iron</keyword>
<protein>
    <submittedName>
        <fullName evidence="3">Cytochrome P450</fullName>
    </submittedName>
</protein>
<dbReference type="PROSITE" id="PS00086">
    <property type="entry name" value="CYTOCHROME_P450"/>
    <property type="match status" value="1"/>
</dbReference>
<dbReference type="Pfam" id="PF00067">
    <property type="entry name" value="p450"/>
    <property type="match status" value="1"/>
</dbReference>
<comment type="similarity">
    <text evidence="1 2">Belongs to the cytochrome P450 family.</text>
</comment>
<name>A0ABP4JEZ9_9MICO</name>
<keyword evidence="2" id="KW-0503">Monooxygenase</keyword>
<dbReference type="EMBL" id="BAAAKK010000002">
    <property type="protein sequence ID" value="GAA1420268.1"/>
    <property type="molecule type" value="Genomic_DNA"/>
</dbReference>
<evidence type="ECO:0000256" key="1">
    <source>
        <dbReference type="ARBA" id="ARBA00010617"/>
    </source>
</evidence>
<keyword evidence="2" id="KW-0560">Oxidoreductase</keyword>
<proteinExistence type="inferred from homology"/>
<reference evidence="4" key="1">
    <citation type="journal article" date="2019" name="Int. J. Syst. Evol. Microbiol.">
        <title>The Global Catalogue of Microorganisms (GCM) 10K type strain sequencing project: providing services to taxonomists for standard genome sequencing and annotation.</title>
        <authorList>
            <consortium name="The Broad Institute Genomics Platform"/>
            <consortium name="The Broad Institute Genome Sequencing Center for Infectious Disease"/>
            <person name="Wu L."/>
            <person name="Ma J."/>
        </authorList>
    </citation>
    <scope>NUCLEOTIDE SEQUENCE [LARGE SCALE GENOMIC DNA]</scope>
    <source>
        <strain evidence="4">JCM 12398</strain>
    </source>
</reference>
<dbReference type="InterPro" id="IPR017972">
    <property type="entry name" value="Cyt_P450_CS"/>
</dbReference>
<organism evidence="3 4">
    <name type="scientific">Agrococcus citreus</name>
    <dbReference type="NCBI Taxonomy" id="84643"/>
    <lineage>
        <taxon>Bacteria</taxon>
        <taxon>Bacillati</taxon>
        <taxon>Actinomycetota</taxon>
        <taxon>Actinomycetes</taxon>
        <taxon>Micrococcales</taxon>
        <taxon>Microbacteriaceae</taxon>
        <taxon>Agrococcus</taxon>
    </lineage>
</organism>
<keyword evidence="2" id="KW-0349">Heme</keyword>
<comment type="caution">
    <text evidence="3">The sequence shown here is derived from an EMBL/GenBank/DDBJ whole genome shotgun (WGS) entry which is preliminary data.</text>
</comment>
<keyword evidence="2" id="KW-0479">Metal-binding</keyword>
<evidence type="ECO:0000313" key="4">
    <source>
        <dbReference type="Proteomes" id="UP001501266"/>
    </source>
</evidence>
<dbReference type="SUPFAM" id="SSF48264">
    <property type="entry name" value="Cytochrome P450"/>
    <property type="match status" value="1"/>
</dbReference>
<dbReference type="Gene3D" id="1.10.630.10">
    <property type="entry name" value="Cytochrome P450"/>
    <property type="match status" value="1"/>
</dbReference>